<dbReference type="RefSeq" id="WP_022331734.1">
    <property type="nucleotide sequence ID" value="NZ_JANGBQ010000024.1"/>
</dbReference>
<accession>A0AAJ1CG39</accession>
<evidence type="ECO:0000256" key="1">
    <source>
        <dbReference type="SAM" id="MobiDB-lite"/>
    </source>
</evidence>
<dbReference type="AlphaFoldDB" id="A0AAJ1CG39"/>
<name>A0AAJ1CG39_9BACT</name>
<organism evidence="2 3">
    <name type="scientific">Alistipes onderdonkii</name>
    <dbReference type="NCBI Taxonomy" id="328813"/>
    <lineage>
        <taxon>Bacteria</taxon>
        <taxon>Pseudomonadati</taxon>
        <taxon>Bacteroidota</taxon>
        <taxon>Bacteroidia</taxon>
        <taxon>Bacteroidales</taxon>
        <taxon>Rikenellaceae</taxon>
        <taxon>Alistipes</taxon>
    </lineage>
</organism>
<dbReference type="Proteomes" id="UP001205035">
    <property type="component" value="Unassembled WGS sequence"/>
</dbReference>
<evidence type="ECO:0000313" key="2">
    <source>
        <dbReference type="EMBL" id="MCQ5083858.1"/>
    </source>
</evidence>
<feature type="compositionally biased region" description="Polar residues" evidence="1">
    <location>
        <begin position="1"/>
        <end position="16"/>
    </location>
</feature>
<comment type="caution">
    <text evidence="2">The sequence shown here is derived from an EMBL/GenBank/DDBJ whole genome shotgun (WGS) entry which is preliminary data.</text>
</comment>
<dbReference type="EMBL" id="JANGBQ010000024">
    <property type="protein sequence ID" value="MCQ5083858.1"/>
    <property type="molecule type" value="Genomic_DNA"/>
</dbReference>
<protein>
    <submittedName>
        <fullName evidence="2">Uncharacterized protein</fullName>
    </submittedName>
</protein>
<proteinExistence type="predicted"/>
<gene>
    <name evidence="2" type="ORF">NE651_13295</name>
</gene>
<feature type="region of interest" description="Disordered" evidence="1">
    <location>
        <begin position="1"/>
        <end position="24"/>
    </location>
</feature>
<reference evidence="2" key="1">
    <citation type="submission" date="2022-06" db="EMBL/GenBank/DDBJ databases">
        <title>Isolation of gut microbiota from human fecal samples.</title>
        <authorList>
            <person name="Pamer E.G."/>
            <person name="Barat B."/>
            <person name="Waligurski E."/>
            <person name="Medina S."/>
            <person name="Paddock L."/>
            <person name="Mostad J."/>
        </authorList>
    </citation>
    <scope>NUCLEOTIDE SEQUENCE</scope>
    <source>
        <strain evidence="2">DFI.6.22</strain>
    </source>
</reference>
<evidence type="ECO:0000313" key="3">
    <source>
        <dbReference type="Proteomes" id="UP001205035"/>
    </source>
</evidence>
<sequence length="144" mass="16869">MNTHDNTTGTEQITNSERQRTASGMPVIRIPQKVYETIAEEIIDKVDGRPYYEMKIERDNGTYAWEYSIKFYAYYEVDRRPDGDATRLKEIAPIWAEFHMWFSDDEEELQNDFDAEKLRDHGIPYNKPFTTSGVRTGTQCASRP</sequence>